<dbReference type="eggNOG" id="ENOG5033YIS">
    <property type="taxonomic scope" value="Bacteria"/>
</dbReference>
<keyword evidence="3" id="KW-1185">Reference proteome</keyword>
<dbReference type="KEGG" id="tsa:AciPR4_0451"/>
<dbReference type="AlphaFoldDB" id="E8V311"/>
<proteinExistence type="predicted"/>
<feature type="signal peptide" evidence="1">
    <location>
        <begin position="1"/>
        <end position="24"/>
    </location>
</feature>
<evidence type="ECO:0000313" key="2">
    <source>
        <dbReference type="EMBL" id="ADV81286.1"/>
    </source>
</evidence>
<reference evidence="2 3" key="1">
    <citation type="journal article" date="2012" name="Stand. Genomic Sci.">
        <title>Complete genome sequence of Terriglobus saanensis type strain SP1PR4(T), an Acidobacteria from tundra soil.</title>
        <authorList>
            <person name="Rawat S.R."/>
            <person name="Mannisto M.K."/>
            <person name="Starovoytov V."/>
            <person name="Goodwin L."/>
            <person name="Nolan M."/>
            <person name="Hauser L."/>
            <person name="Land M."/>
            <person name="Davenport K.W."/>
            <person name="Woyke T."/>
            <person name="Haggblom M.M."/>
        </authorList>
    </citation>
    <scope>NUCLEOTIDE SEQUENCE</scope>
    <source>
        <strain evidence="3">ATCC BAA-1853 / DSM 23119 / SP1PR4</strain>
    </source>
</reference>
<organism evidence="2 3">
    <name type="scientific">Terriglobus saanensis (strain ATCC BAA-1853 / DSM 23119 / SP1PR4)</name>
    <dbReference type="NCBI Taxonomy" id="401053"/>
    <lineage>
        <taxon>Bacteria</taxon>
        <taxon>Pseudomonadati</taxon>
        <taxon>Acidobacteriota</taxon>
        <taxon>Terriglobia</taxon>
        <taxon>Terriglobales</taxon>
        <taxon>Acidobacteriaceae</taxon>
        <taxon>Terriglobus</taxon>
    </lineage>
</organism>
<keyword evidence="1" id="KW-0732">Signal</keyword>
<sequence>MPMVRLLKTLIAVFIAVSSVVSQAQFVALQPSGSQTVRQPTATTLMVNSLNSSLNPILFPGSDIGAQINSAISALPQSAFGEPCGTIVVPAGYYAFSTSIVKPQCVFIEGNGANLHFTATSGAALVVASPYSNSDPYSSGGVSHLSLSGVGGSSIGVYMGGDPAGSISRSDYYAADQSFVDDQIFGFGTGVQMGNNSFLDTWRGGAISSNNIGVYFPCGTTNAGENYSFYGMVVNNGGVGFKQDCGAEIKLYGGGVDYNVTAAITGAGIYVTAYGTHFEQRNAPIILGQGVSATQQLNLFGGVLYASAPGGDDPSFITIGGVSSNVRLDAVDLAAGPGHGVSSIVNWQAGGQGHLSASAITGATSPPLVIGATGNVSVSAMDLNTASLSNYSGAFIPSGLIQGGSYIGSANNSNGSLPGTSGTFPYNGTFLGWNADDNGGSDFYNAFDAPASANAAFNWWSNNNGAWSKISSLSRNGDLTLNGRVSATTVTISGANWTSGNGIPSGACTTGSLYSNKVGGPGSTLFICVAGAWVDDK</sequence>
<accession>E8V311</accession>
<gene>
    <name evidence="2" type="ordered locus">AciPR4_0451</name>
</gene>
<evidence type="ECO:0008006" key="4">
    <source>
        <dbReference type="Google" id="ProtNLM"/>
    </source>
</evidence>
<dbReference type="Proteomes" id="UP000006844">
    <property type="component" value="Chromosome"/>
</dbReference>
<dbReference type="STRING" id="401053.AciPR4_0451"/>
<feature type="chain" id="PRO_5003229124" description="Pectate lyase superfamily protein domain-containing protein" evidence="1">
    <location>
        <begin position="25"/>
        <end position="537"/>
    </location>
</feature>
<evidence type="ECO:0000256" key="1">
    <source>
        <dbReference type="SAM" id="SignalP"/>
    </source>
</evidence>
<evidence type="ECO:0000313" key="3">
    <source>
        <dbReference type="Proteomes" id="UP000006844"/>
    </source>
</evidence>
<dbReference type="EMBL" id="CP002467">
    <property type="protein sequence ID" value="ADV81286.1"/>
    <property type="molecule type" value="Genomic_DNA"/>
</dbReference>
<name>E8V311_TERSS</name>
<dbReference type="HOGENOM" id="CLU_573378_0_0_0"/>
<protein>
    <recommendedName>
        <fullName evidence="4">Pectate lyase superfamily protein domain-containing protein</fullName>
    </recommendedName>
</protein>